<organism evidence="2 3">
    <name type="scientific">Collybiopsis luxurians FD-317 M1</name>
    <dbReference type="NCBI Taxonomy" id="944289"/>
    <lineage>
        <taxon>Eukaryota</taxon>
        <taxon>Fungi</taxon>
        <taxon>Dikarya</taxon>
        <taxon>Basidiomycota</taxon>
        <taxon>Agaricomycotina</taxon>
        <taxon>Agaricomycetes</taxon>
        <taxon>Agaricomycetidae</taxon>
        <taxon>Agaricales</taxon>
        <taxon>Marasmiineae</taxon>
        <taxon>Omphalotaceae</taxon>
        <taxon>Collybiopsis</taxon>
        <taxon>Collybiopsis luxurians</taxon>
    </lineage>
</organism>
<feature type="domain" description="Reverse transcriptase Ty1/copia-type" evidence="1">
    <location>
        <begin position="1"/>
        <end position="43"/>
    </location>
</feature>
<evidence type="ECO:0000313" key="2">
    <source>
        <dbReference type="EMBL" id="KIK55290.1"/>
    </source>
</evidence>
<dbReference type="EMBL" id="KN834807">
    <property type="protein sequence ID" value="KIK55290.1"/>
    <property type="molecule type" value="Genomic_DNA"/>
</dbReference>
<feature type="non-terminal residue" evidence="2">
    <location>
        <position position="1"/>
    </location>
</feature>
<proteinExistence type="predicted"/>
<keyword evidence="3" id="KW-1185">Reference proteome</keyword>
<dbReference type="AlphaFoldDB" id="A0A0D0AXD5"/>
<evidence type="ECO:0000259" key="1">
    <source>
        <dbReference type="Pfam" id="PF07727"/>
    </source>
</evidence>
<accession>A0A0D0AXD5</accession>
<dbReference type="OrthoDB" id="3344688at2759"/>
<dbReference type="Pfam" id="PF07727">
    <property type="entry name" value="RVT_2"/>
    <property type="match status" value="1"/>
</dbReference>
<dbReference type="InterPro" id="IPR013103">
    <property type="entry name" value="RVT_2"/>
</dbReference>
<name>A0A0D0AXD5_9AGAR</name>
<protein>
    <recommendedName>
        <fullName evidence="1">Reverse transcriptase Ty1/copia-type domain-containing protein</fullName>
    </recommendedName>
</protein>
<sequence>IDTEIYMKQPEGFRHGGPEKVCRLNKSLYGLKQLLHLWSKELAMIVPVWADDITLASKDAGAIDHFVEEL</sequence>
<evidence type="ECO:0000313" key="3">
    <source>
        <dbReference type="Proteomes" id="UP000053593"/>
    </source>
</evidence>
<dbReference type="Proteomes" id="UP000053593">
    <property type="component" value="Unassembled WGS sequence"/>
</dbReference>
<gene>
    <name evidence="2" type="ORF">GYMLUDRAFT_145163</name>
</gene>
<dbReference type="HOGENOM" id="CLU_2764730_0_0_1"/>
<feature type="non-terminal residue" evidence="2">
    <location>
        <position position="70"/>
    </location>
</feature>
<reference evidence="2 3" key="1">
    <citation type="submission" date="2014-04" db="EMBL/GenBank/DDBJ databases">
        <title>Evolutionary Origins and Diversification of the Mycorrhizal Mutualists.</title>
        <authorList>
            <consortium name="DOE Joint Genome Institute"/>
            <consortium name="Mycorrhizal Genomics Consortium"/>
            <person name="Kohler A."/>
            <person name="Kuo A."/>
            <person name="Nagy L.G."/>
            <person name="Floudas D."/>
            <person name="Copeland A."/>
            <person name="Barry K.W."/>
            <person name="Cichocki N."/>
            <person name="Veneault-Fourrey C."/>
            <person name="LaButti K."/>
            <person name="Lindquist E.A."/>
            <person name="Lipzen A."/>
            <person name="Lundell T."/>
            <person name="Morin E."/>
            <person name="Murat C."/>
            <person name="Riley R."/>
            <person name="Ohm R."/>
            <person name="Sun H."/>
            <person name="Tunlid A."/>
            <person name="Henrissat B."/>
            <person name="Grigoriev I.V."/>
            <person name="Hibbett D.S."/>
            <person name="Martin F."/>
        </authorList>
    </citation>
    <scope>NUCLEOTIDE SEQUENCE [LARGE SCALE GENOMIC DNA]</scope>
    <source>
        <strain evidence="2 3">FD-317 M1</strain>
    </source>
</reference>